<protein>
    <submittedName>
        <fullName evidence="1">Glycosyl hydrolase BNR repeat-containing protein</fullName>
    </submittedName>
</protein>
<reference evidence="1" key="2">
    <citation type="journal article" date="2014" name="ISME J.">
        <title>Microbial stratification in low pH oxic and suboxic macroscopic growths along an acid mine drainage.</title>
        <authorList>
            <person name="Mendez-Garcia C."/>
            <person name="Mesa V."/>
            <person name="Sprenger R.R."/>
            <person name="Richter M."/>
            <person name="Diez M.S."/>
            <person name="Solano J."/>
            <person name="Bargiela R."/>
            <person name="Golyshina O.V."/>
            <person name="Manteca A."/>
            <person name="Ramos J.L."/>
            <person name="Gallego J.R."/>
            <person name="Llorente I."/>
            <person name="Martins Dos Santos V.A."/>
            <person name="Jensen O.N."/>
            <person name="Pelaez A.I."/>
            <person name="Sanchez J."/>
            <person name="Ferrer M."/>
        </authorList>
    </citation>
    <scope>NUCLEOTIDE SEQUENCE</scope>
</reference>
<dbReference type="InterPro" id="IPR015943">
    <property type="entry name" value="WD40/YVTN_repeat-like_dom_sf"/>
</dbReference>
<evidence type="ECO:0000313" key="1">
    <source>
        <dbReference type="EMBL" id="EQD73060.1"/>
    </source>
</evidence>
<dbReference type="AlphaFoldDB" id="T1CU01"/>
<accession>T1CU01</accession>
<dbReference type="InterPro" id="IPR052025">
    <property type="entry name" value="Xyloglucanase_GH74"/>
</dbReference>
<dbReference type="CDD" id="cd15482">
    <property type="entry name" value="Sialidase_non-viral"/>
    <property type="match status" value="3"/>
</dbReference>
<organism evidence="1">
    <name type="scientific">mine drainage metagenome</name>
    <dbReference type="NCBI Taxonomy" id="410659"/>
    <lineage>
        <taxon>unclassified sequences</taxon>
        <taxon>metagenomes</taxon>
        <taxon>ecological metagenomes</taxon>
    </lineage>
</organism>
<name>T1CU01_9ZZZZ</name>
<dbReference type="EMBL" id="AUZY01002100">
    <property type="protein sequence ID" value="EQD73060.1"/>
    <property type="molecule type" value="Genomic_DNA"/>
</dbReference>
<sequence>MPLFVAILVGALTPALAHTMPRALIDRLRWHFVGPFRGGWVTTVAGIPGKRNTYYIGTADGGIFVTHDSGRTWQARFQHEPVSSIGALAVAPSNPRILYAGTGQAGLRSDMSFGDGMYRSDNGGHTWKWIGLRQSQHIAAISVDPRQANTLLVAVLGHAFGPNPERGVFLTTNGGRTWKKTLYVNPDLGAIDLTRDPTRPALVYAALWNFRFPFYGHYGVVNGPGAGIFRSENGGRTWQRLADRGLPRRDLGRIGIAIVAGSKGRELYALVGAAKGGLYRSDNGGQSWIAVNHDPRLWGGDWYFGEVATDPGHPEKLFVMNTAFYESTDGGKHFTSIKGSPSGDDFHTMWIDPRNPRRMIIGADQGASISVDGGLTWTSWYNQPTAQIYHVATDNRFPFRIYGTQQDSGSIGIRSRDFRGFVSNHSWYSTAGGEAGYVLPDPADPNIVYGSSIVGSITRENLYTHETRNISPWPVSAYGVPPWKLRYRYPFNTPLALSPRDPNTLYAGAQVVFRSTNQGDSWSVISPDLARARPPQGPISHRGSVTLKNATRLGYGVIYTIDPSPIRKGEIWAGTTNGRVWVTLNGGRHWREVTPAGLPPWTRIENIAPSPFNPAVAYLSANRHRLDDFKPFLYVTHDFGRHWQSITDGIRPPAYLHVIRPDPVRKGLLYAGTETGFYLSFDNGRHWQPLQLNLPTVSVRDIAIHGRALVIATHGRGFWMLDDLAPIREVQADWLHQALVLEHPAPAYRLRRTLYRDEPLPPETPHAANPTTGAAIYYYLGTRPKGPLTLTIRTPSGQLVRRYTSTQTFPPPPSAPFPTLWIARQQAPTTRPGLNRFVWHLRATPPQSLRRGYQGPGLYHETPITPQGPIVVPGRYLVSVAVDGHQATTSLVVRADPRVRTIRQAYLAQYRLAQALTEHLTRDTRAYHRAQSLLKRFAHASGDHRRAIAQVTQALHALGQLNGEFGYLFSIVEGADAAPTQPEIILARQSEKRLTHAEAVLRRYGS</sequence>
<dbReference type="PANTHER" id="PTHR43739">
    <property type="entry name" value="XYLOGLUCANASE (EUROFUNG)"/>
    <property type="match status" value="1"/>
</dbReference>
<reference evidence="1" key="1">
    <citation type="submission" date="2013-08" db="EMBL/GenBank/DDBJ databases">
        <authorList>
            <person name="Mendez C."/>
            <person name="Richter M."/>
            <person name="Ferrer M."/>
            <person name="Sanchez J."/>
        </authorList>
    </citation>
    <scope>NUCLEOTIDE SEQUENCE</scope>
</reference>
<dbReference type="GO" id="GO:0016787">
    <property type="term" value="F:hydrolase activity"/>
    <property type="evidence" value="ECO:0007669"/>
    <property type="project" value="UniProtKB-KW"/>
</dbReference>
<dbReference type="InterPro" id="IPR036278">
    <property type="entry name" value="Sialidase_sf"/>
</dbReference>
<dbReference type="GO" id="GO:0010411">
    <property type="term" value="P:xyloglucan metabolic process"/>
    <property type="evidence" value="ECO:0007669"/>
    <property type="project" value="TreeGrafter"/>
</dbReference>
<keyword evidence="1" id="KW-0378">Hydrolase</keyword>
<dbReference type="Gene3D" id="2.130.10.10">
    <property type="entry name" value="YVTN repeat-like/Quinoprotein amine dehydrogenase"/>
    <property type="match status" value="4"/>
</dbReference>
<dbReference type="SUPFAM" id="SSF50939">
    <property type="entry name" value="Sialidases"/>
    <property type="match status" value="1"/>
</dbReference>
<comment type="caution">
    <text evidence="1">The sequence shown here is derived from an EMBL/GenBank/DDBJ whole genome shotgun (WGS) entry which is preliminary data.</text>
</comment>
<proteinExistence type="predicted"/>
<gene>
    <name evidence="1" type="ORF">B1B_03422</name>
</gene>
<dbReference type="PANTHER" id="PTHR43739:SF5">
    <property type="entry name" value="EXO-ALPHA-SIALIDASE"/>
    <property type="match status" value="1"/>
</dbReference>
<dbReference type="SUPFAM" id="SSF110296">
    <property type="entry name" value="Oligoxyloglucan reducing end-specific cellobiohydrolase"/>
    <property type="match status" value="1"/>
</dbReference>